<keyword evidence="2 9" id="KW-0479">Metal-binding</keyword>
<evidence type="ECO:0000259" key="12">
    <source>
        <dbReference type="Pfam" id="PF00465"/>
    </source>
</evidence>
<feature type="binding site" evidence="9">
    <location>
        <position position="260"/>
    </location>
    <ligand>
        <name>glycerol</name>
        <dbReference type="ChEBI" id="CHEBI:17754"/>
    </ligand>
</feature>
<dbReference type="CDD" id="cd08170">
    <property type="entry name" value="GlyDH"/>
    <property type="match status" value="1"/>
</dbReference>
<dbReference type="InterPro" id="IPR001670">
    <property type="entry name" value="ADH_Fe/GldA"/>
</dbReference>
<dbReference type="Proteomes" id="UP000218387">
    <property type="component" value="Chromosome"/>
</dbReference>
<dbReference type="PANTHER" id="PTHR43616">
    <property type="entry name" value="GLYCEROL DEHYDROGENASE"/>
    <property type="match status" value="1"/>
</dbReference>
<protein>
    <recommendedName>
        <fullName evidence="7">Glycerol dehydrogenase</fullName>
        <ecNumber evidence="6">1.1.1.6</ecNumber>
    </recommendedName>
</protein>
<feature type="binding site" evidence="11">
    <location>
        <position position="131"/>
    </location>
    <ligand>
        <name>NAD(+)</name>
        <dbReference type="ChEBI" id="CHEBI:57540"/>
    </ligand>
</feature>
<dbReference type="GO" id="GO:0046872">
    <property type="term" value="F:metal ion binding"/>
    <property type="evidence" value="ECO:0007669"/>
    <property type="project" value="UniProtKB-KW"/>
</dbReference>
<evidence type="ECO:0000313" key="13">
    <source>
        <dbReference type="EMBL" id="QCT69983.1"/>
    </source>
</evidence>
<feature type="binding site" evidence="11">
    <location>
        <position position="135"/>
    </location>
    <ligand>
        <name>NAD(+)</name>
        <dbReference type="ChEBI" id="CHEBI:57540"/>
    </ligand>
</feature>
<reference evidence="13 14" key="1">
    <citation type="submission" date="2018-05" db="EMBL/GenBank/DDBJ databases">
        <title>Genome comparison of Eubacterium sp.</title>
        <authorList>
            <person name="Feng Y."/>
            <person name="Sanchez-Andrea I."/>
            <person name="Stams A.J.M."/>
            <person name="De Vos W.M."/>
        </authorList>
    </citation>
    <scope>NUCLEOTIDE SEQUENCE [LARGE SCALE GENOMIC DNA]</scope>
    <source>
        <strain evidence="13 14">YI</strain>
    </source>
</reference>
<sequence>MLTSTTRAFGSPSRYIQGYGELERLQDYTADYGKKVLAIIDPFFYDTLSPALKDQFETAGAVIESVKFGGETTITELERLAAIASGYSSDVVVGIGGGKTIDAAKYTGIKASAAIVIAPTSAATDAPTSALSVTYTEEGVHAETIYFKRNPDLILVDSKIVSKAPVRLLVSGMGDALSTYFEARAHQESNTANRIGKGYRTTLAGMAVSELCYQVLLEDGLKAKQAAEAGACTEALENIIEANTLLSGLGVECVGCAGAHSLNSGFSAVEACRNYTHGEIVAFGTLCQLVLENRPKAEIEEVLAFSTSVGLPVTLAEIGLEASMETDLRRVAERAAKARHIVAEPVTVNSEIIYNAILAADAMGRGWKAERLSTGV</sequence>
<keyword evidence="9" id="KW-0862">Zinc</keyword>
<dbReference type="EC" id="1.1.1.6" evidence="6"/>
<evidence type="ECO:0000256" key="4">
    <source>
        <dbReference type="ARBA" id="ARBA00023027"/>
    </source>
</evidence>
<evidence type="ECO:0000256" key="7">
    <source>
        <dbReference type="ARBA" id="ARBA00040132"/>
    </source>
</evidence>
<evidence type="ECO:0000256" key="5">
    <source>
        <dbReference type="ARBA" id="ARBA00037918"/>
    </source>
</evidence>
<comment type="cofactor">
    <cofactor evidence="9">
        <name>Zn(2+)</name>
        <dbReference type="ChEBI" id="CHEBI:29105"/>
    </cofactor>
    <text evidence="9">Binds 1 zinc ion per subunit.</text>
</comment>
<keyword evidence="4 11" id="KW-0520">NAD</keyword>
<dbReference type="AlphaFoldDB" id="A0A4P9C3X7"/>
<dbReference type="KEGG" id="emt:CPZ25_001225"/>
<comment type="catalytic activity">
    <reaction evidence="8">
        <text>glycerol + NAD(+) = dihydroxyacetone + NADH + H(+)</text>
        <dbReference type="Rhea" id="RHEA:13769"/>
        <dbReference type="ChEBI" id="CHEBI:15378"/>
        <dbReference type="ChEBI" id="CHEBI:16016"/>
        <dbReference type="ChEBI" id="CHEBI:17754"/>
        <dbReference type="ChEBI" id="CHEBI:57540"/>
        <dbReference type="ChEBI" id="CHEBI:57945"/>
        <dbReference type="EC" id="1.1.1.6"/>
    </reaction>
</comment>
<evidence type="ECO:0000256" key="3">
    <source>
        <dbReference type="ARBA" id="ARBA00023002"/>
    </source>
</evidence>
<evidence type="ECO:0000256" key="11">
    <source>
        <dbReference type="PIRSR" id="PIRSR000112-3"/>
    </source>
</evidence>
<feature type="binding site" evidence="9">
    <location>
        <position position="277"/>
    </location>
    <ligand>
        <name>glycerol</name>
        <dbReference type="ChEBI" id="CHEBI:17754"/>
    </ligand>
</feature>
<dbReference type="NCBIfam" id="NF006941">
    <property type="entry name" value="PRK09423.1"/>
    <property type="match status" value="1"/>
</dbReference>
<evidence type="ECO:0000256" key="10">
    <source>
        <dbReference type="PIRSR" id="PIRSR000112-2"/>
    </source>
</evidence>
<dbReference type="RefSeq" id="WP_096919416.1">
    <property type="nucleotide sequence ID" value="NZ_CP029487.1"/>
</dbReference>
<evidence type="ECO:0000256" key="2">
    <source>
        <dbReference type="ARBA" id="ARBA00022723"/>
    </source>
</evidence>
<dbReference type="GO" id="GO:0005829">
    <property type="term" value="C:cytosol"/>
    <property type="evidence" value="ECO:0007669"/>
    <property type="project" value="TreeGrafter"/>
</dbReference>
<evidence type="ECO:0000256" key="9">
    <source>
        <dbReference type="PIRSR" id="PIRSR000112-1"/>
    </source>
</evidence>
<feature type="binding site" evidence="9">
    <location>
        <position position="175"/>
    </location>
    <ligand>
        <name>glycerol</name>
        <dbReference type="ChEBI" id="CHEBI:17754"/>
    </ligand>
</feature>
<dbReference type="Gene3D" id="3.40.50.1970">
    <property type="match status" value="1"/>
</dbReference>
<keyword evidence="3 13" id="KW-0560">Oxidoreductase</keyword>
<feature type="domain" description="Alcohol dehydrogenase iron-type/glycerol dehydrogenase GldA" evidence="12">
    <location>
        <begin position="12"/>
        <end position="157"/>
    </location>
</feature>
<proteinExistence type="inferred from homology"/>
<evidence type="ECO:0000256" key="1">
    <source>
        <dbReference type="ARBA" id="ARBA00007358"/>
    </source>
</evidence>
<dbReference type="PANTHER" id="PTHR43616:SF5">
    <property type="entry name" value="GLYCEROL DEHYDROGENASE 1"/>
    <property type="match status" value="1"/>
</dbReference>
<feature type="binding site" evidence="11">
    <location>
        <position position="129"/>
    </location>
    <ligand>
        <name>NAD(+)</name>
        <dbReference type="ChEBI" id="CHEBI:57540"/>
    </ligand>
</feature>
<comment type="pathway">
    <text evidence="5">Polyol metabolism; glycerol fermentation; glycerone phosphate from glycerol (oxidative route): step 1/2.</text>
</comment>
<feature type="binding site" evidence="11">
    <location>
        <begin position="98"/>
        <end position="102"/>
    </location>
    <ligand>
        <name>NAD(+)</name>
        <dbReference type="ChEBI" id="CHEBI:57540"/>
    </ligand>
</feature>
<dbReference type="PROSITE" id="PS00913">
    <property type="entry name" value="ADH_IRON_1"/>
    <property type="match status" value="1"/>
</dbReference>
<feature type="binding site" evidence="11">
    <location>
        <position position="41"/>
    </location>
    <ligand>
        <name>NAD(+)</name>
        <dbReference type="ChEBI" id="CHEBI:57540"/>
    </ligand>
</feature>
<evidence type="ECO:0000256" key="8">
    <source>
        <dbReference type="ARBA" id="ARBA00049006"/>
    </source>
</evidence>
<dbReference type="InterPro" id="IPR016205">
    <property type="entry name" value="Glycerol_DH"/>
</dbReference>
<dbReference type="PIRSF" id="PIRSF000112">
    <property type="entry name" value="Glycerol_dehydrogenase"/>
    <property type="match status" value="1"/>
</dbReference>
<organism evidence="13 14">
    <name type="scientific">Eubacterium maltosivorans</name>
    <dbReference type="NCBI Taxonomy" id="2041044"/>
    <lineage>
        <taxon>Bacteria</taxon>
        <taxon>Bacillati</taxon>
        <taxon>Bacillota</taxon>
        <taxon>Clostridia</taxon>
        <taxon>Eubacteriales</taxon>
        <taxon>Eubacteriaceae</taxon>
        <taxon>Eubacterium</taxon>
    </lineage>
</organism>
<keyword evidence="14" id="KW-1185">Reference proteome</keyword>
<dbReference type="SUPFAM" id="SSF56796">
    <property type="entry name" value="Dehydroquinate synthase-like"/>
    <property type="match status" value="1"/>
</dbReference>
<evidence type="ECO:0000256" key="6">
    <source>
        <dbReference type="ARBA" id="ARBA00039147"/>
    </source>
</evidence>
<name>A0A4P9C3X7_EUBML</name>
<feature type="binding site" evidence="10">
    <location>
        <position position="125"/>
    </location>
    <ligand>
        <name>glycerol</name>
        <dbReference type="ChEBI" id="CHEBI:17754"/>
    </ligand>
</feature>
<comment type="similarity">
    <text evidence="1">Belongs to the iron-containing alcohol dehydrogenase family.</text>
</comment>
<dbReference type="EMBL" id="CP029487">
    <property type="protein sequence ID" value="QCT69983.1"/>
    <property type="molecule type" value="Genomic_DNA"/>
</dbReference>
<dbReference type="GO" id="GO:0008888">
    <property type="term" value="F:glycerol dehydrogenase (NAD+) activity"/>
    <property type="evidence" value="ECO:0007669"/>
    <property type="project" value="UniProtKB-EC"/>
</dbReference>
<gene>
    <name evidence="13" type="primary">gldA</name>
    <name evidence="13" type="ORF">CPZ25_001225</name>
</gene>
<dbReference type="Pfam" id="PF00465">
    <property type="entry name" value="Fe-ADH"/>
    <property type="match status" value="1"/>
</dbReference>
<dbReference type="Gene3D" id="1.20.1090.10">
    <property type="entry name" value="Dehydroquinate synthase-like - alpha domain"/>
    <property type="match status" value="1"/>
</dbReference>
<dbReference type="InterPro" id="IPR018211">
    <property type="entry name" value="ADH_Fe_CS"/>
</dbReference>
<accession>A0A4P9C3X7</accession>
<evidence type="ECO:0000313" key="14">
    <source>
        <dbReference type="Proteomes" id="UP000218387"/>
    </source>
</evidence>